<sequence length="70" mass="7924">MSAGASSRPGGVCCSLRPTEPGTWWGAPFPLQDPSLFLPRRPTPFRHLRLPHHPEPVCYGREDRIYNPTR</sequence>
<dbReference type="Proteomes" id="UP000324222">
    <property type="component" value="Unassembled WGS sequence"/>
</dbReference>
<evidence type="ECO:0000313" key="2">
    <source>
        <dbReference type="Proteomes" id="UP000324222"/>
    </source>
</evidence>
<protein>
    <submittedName>
        <fullName evidence="1">Uncharacterized protein</fullName>
    </submittedName>
</protein>
<proteinExistence type="predicted"/>
<keyword evidence="2" id="KW-1185">Reference proteome</keyword>
<reference evidence="1 2" key="1">
    <citation type="submission" date="2019-05" db="EMBL/GenBank/DDBJ databases">
        <title>Another draft genome of Portunus trituberculatus and its Hox gene families provides insights of decapod evolution.</title>
        <authorList>
            <person name="Jeong J.-H."/>
            <person name="Song I."/>
            <person name="Kim S."/>
            <person name="Choi T."/>
            <person name="Kim D."/>
            <person name="Ryu S."/>
            <person name="Kim W."/>
        </authorList>
    </citation>
    <scope>NUCLEOTIDE SEQUENCE [LARGE SCALE GENOMIC DNA]</scope>
    <source>
        <tissue evidence="1">Muscle</tissue>
    </source>
</reference>
<accession>A0A5B7D2I1</accession>
<comment type="caution">
    <text evidence="1">The sequence shown here is derived from an EMBL/GenBank/DDBJ whole genome shotgun (WGS) entry which is preliminary data.</text>
</comment>
<gene>
    <name evidence="1" type="ORF">E2C01_006693</name>
</gene>
<organism evidence="1 2">
    <name type="scientific">Portunus trituberculatus</name>
    <name type="common">Swimming crab</name>
    <name type="synonym">Neptunus trituberculatus</name>
    <dbReference type="NCBI Taxonomy" id="210409"/>
    <lineage>
        <taxon>Eukaryota</taxon>
        <taxon>Metazoa</taxon>
        <taxon>Ecdysozoa</taxon>
        <taxon>Arthropoda</taxon>
        <taxon>Crustacea</taxon>
        <taxon>Multicrustacea</taxon>
        <taxon>Malacostraca</taxon>
        <taxon>Eumalacostraca</taxon>
        <taxon>Eucarida</taxon>
        <taxon>Decapoda</taxon>
        <taxon>Pleocyemata</taxon>
        <taxon>Brachyura</taxon>
        <taxon>Eubrachyura</taxon>
        <taxon>Portunoidea</taxon>
        <taxon>Portunidae</taxon>
        <taxon>Portuninae</taxon>
        <taxon>Portunus</taxon>
    </lineage>
</organism>
<evidence type="ECO:0000313" key="1">
    <source>
        <dbReference type="EMBL" id="MPC13943.1"/>
    </source>
</evidence>
<name>A0A5B7D2I1_PORTR</name>
<dbReference type="AlphaFoldDB" id="A0A5B7D2I1"/>
<dbReference type="EMBL" id="VSRR010000318">
    <property type="protein sequence ID" value="MPC13943.1"/>
    <property type="molecule type" value="Genomic_DNA"/>
</dbReference>